<organism evidence="1 2">
    <name type="scientific">Aquimarina hainanensis</name>
    <dbReference type="NCBI Taxonomy" id="1578017"/>
    <lineage>
        <taxon>Bacteria</taxon>
        <taxon>Pseudomonadati</taxon>
        <taxon>Bacteroidota</taxon>
        <taxon>Flavobacteriia</taxon>
        <taxon>Flavobacteriales</taxon>
        <taxon>Flavobacteriaceae</taxon>
        <taxon>Aquimarina</taxon>
    </lineage>
</organism>
<proteinExistence type="predicted"/>
<keyword evidence="2" id="KW-1185">Reference proteome</keyword>
<sequence length="72" mass="8309">MELLIFCTDIKSRKKVRSISPTFNKHSDIINWSVDIEDIDNVLRIEATENLSEDDVINLVQTKGFFIQPLSD</sequence>
<accession>A0ABW5N5R6</accession>
<comment type="caution">
    <text evidence="1">The sequence shown here is derived from an EMBL/GenBank/DDBJ whole genome shotgun (WGS) entry which is preliminary data.</text>
</comment>
<protein>
    <recommendedName>
        <fullName evidence="3">Copper chaperone</fullName>
    </recommendedName>
</protein>
<name>A0ABW5N5R6_9FLAO</name>
<gene>
    <name evidence="1" type="ORF">ACFSTE_07010</name>
</gene>
<reference evidence="2" key="1">
    <citation type="journal article" date="2019" name="Int. J. Syst. Evol. Microbiol.">
        <title>The Global Catalogue of Microorganisms (GCM) 10K type strain sequencing project: providing services to taxonomists for standard genome sequencing and annotation.</title>
        <authorList>
            <consortium name="The Broad Institute Genomics Platform"/>
            <consortium name="The Broad Institute Genome Sequencing Center for Infectious Disease"/>
            <person name="Wu L."/>
            <person name="Ma J."/>
        </authorList>
    </citation>
    <scope>NUCLEOTIDE SEQUENCE [LARGE SCALE GENOMIC DNA]</scope>
    <source>
        <strain evidence="2">KCTC 42423</strain>
    </source>
</reference>
<evidence type="ECO:0000313" key="1">
    <source>
        <dbReference type="EMBL" id="MFD2590578.1"/>
    </source>
</evidence>
<evidence type="ECO:0008006" key="3">
    <source>
        <dbReference type="Google" id="ProtNLM"/>
    </source>
</evidence>
<dbReference type="EMBL" id="JBHULX010000004">
    <property type="protein sequence ID" value="MFD2590578.1"/>
    <property type="molecule type" value="Genomic_DNA"/>
</dbReference>
<evidence type="ECO:0000313" key="2">
    <source>
        <dbReference type="Proteomes" id="UP001597459"/>
    </source>
</evidence>
<dbReference type="Proteomes" id="UP001597459">
    <property type="component" value="Unassembled WGS sequence"/>
</dbReference>
<dbReference type="RefSeq" id="WP_176028496.1">
    <property type="nucleotide sequence ID" value="NZ_JBHSJV010000001.1"/>
</dbReference>